<evidence type="ECO:0000313" key="3">
    <source>
        <dbReference type="EMBL" id="ATZ30538.1"/>
    </source>
</evidence>
<evidence type="ECO:0000313" key="4">
    <source>
        <dbReference type="Proteomes" id="UP000236551"/>
    </source>
</evidence>
<dbReference type="EMBL" id="CP024978">
    <property type="protein sequence ID" value="ATZ30538.1"/>
    <property type="molecule type" value="Genomic_DNA"/>
</dbReference>
<feature type="domain" description="Bacteriophage Mu Gp45 N-terminal" evidence="2">
    <location>
        <begin position="18"/>
        <end position="83"/>
    </location>
</feature>
<gene>
    <name evidence="3" type="ORF">CV83915_00159</name>
</gene>
<evidence type="ECO:0000256" key="1">
    <source>
        <dbReference type="SAM" id="MobiDB-lite"/>
    </source>
</evidence>
<protein>
    <submittedName>
        <fullName evidence="3">Baseplate assembly protein</fullName>
    </submittedName>
</protein>
<organism evidence="3 4">
    <name type="scientific">Escherichia coli</name>
    <dbReference type="NCBI Taxonomy" id="562"/>
    <lineage>
        <taxon>Bacteria</taxon>
        <taxon>Pseudomonadati</taxon>
        <taxon>Pseudomonadota</taxon>
        <taxon>Gammaproteobacteria</taxon>
        <taxon>Enterobacterales</taxon>
        <taxon>Enterobacteriaceae</taxon>
        <taxon>Escherichia</taxon>
    </lineage>
</organism>
<dbReference type="Pfam" id="PF06890">
    <property type="entry name" value="Phage_Mu_Gp45"/>
    <property type="match status" value="1"/>
</dbReference>
<accession>A0A2H4TLW0</accession>
<sequence>MNPVQVLFRRLVSLLSVGRVTAGDDSGVVQTVQVQSPSEVRSDTPVLQQFGFSSVLPDGTDVVVMSLAGNRSSAVVVASGHQSYRINGLSSGEVVVYNQWGQFVRLGEDGIVVEASGQPVTVNSATTLKVTATDGVTLETPSLKVTGDITDNCETNSTTLKALREAYNIHTHPVSGVESGGSTVTSQATTGTV</sequence>
<dbReference type="InterPro" id="IPR014462">
    <property type="entry name" value="Phage_Mu_Gp45"/>
</dbReference>
<proteinExistence type="predicted"/>
<dbReference type="InterPro" id="IPR053861">
    <property type="entry name" value="Phage_Mu_Gp45_N"/>
</dbReference>
<evidence type="ECO:0000259" key="2">
    <source>
        <dbReference type="Pfam" id="PF06890"/>
    </source>
</evidence>
<dbReference type="Proteomes" id="UP000236551">
    <property type="component" value="Chromosome"/>
</dbReference>
<dbReference type="AlphaFoldDB" id="A0A2H4TLW0"/>
<feature type="region of interest" description="Disordered" evidence="1">
    <location>
        <begin position="173"/>
        <end position="193"/>
    </location>
</feature>
<dbReference type="RefSeq" id="WP_049595184.1">
    <property type="nucleotide sequence ID" value="NZ_BDPF01000007.1"/>
</dbReference>
<feature type="compositionally biased region" description="Low complexity" evidence="1">
    <location>
        <begin position="174"/>
        <end position="186"/>
    </location>
</feature>
<name>A0A2H4TLW0_ECOLX</name>
<reference evidence="3 4" key="1">
    <citation type="submission" date="2017-11" db="EMBL/GenBank/DDBJ databases">
        <title>Escherichia coli CV839-15 Genome sequencing and assembly.</title>
        <authorList>
            <person name="Li Z."/>
            <person name="Song N."/>
            <person name="Li W."/>
            <person name="Philip H.R."/>
            <person name="Bu Z."/>
            <person name="Siguo L."/>
        </authorList>
    </citation>
    <scope>NUCLEOTIDE SEQUENCE [LARGE SCALE GENOMIC DNA]</scope>
    <source>
        <strain evidence="3 4">CV839-15</strain>
    </source>
</reference>
<dbReference type="PIRSF" id="PIRSF012337">
    <property type="entry name" value="gp45"/>
    <property type="match status" value="1"/>
</dbReference>